<accession>A0A939HRG5</accession>
<keyword evidence="7" id="KW-1185">Reference proteome</keyword>
<dbReference type="EC" id="2.1.1.177" evidence="5"/>
<dbReference type="Proteomes" id="UP000664073">
    <property type="component" value="Unassembled WGS sequence"/>
</dbReference>
<dbReference type="Gene3D" id="3.40.1280.10">
    <property type="match status" value="1"/>
</dbReference>
<gene>
    <name evidence="5" type="primary">rlmH</name>
    <name evidence="6" type="ORF">J2D77_15425</name>
</gene>
<dbReference type="GO" id="GO:0005737">
    <property type="term" value="C:cytoplasm"/>
    <property type="evidence" value="ECO:0007669"/>
    <property type="project" value="UniProtKB-SubCell"/>
</dbReference>
<keyword evidence="2 5" id="KW-0808">Transferase</keyword>
<dbReference type="HAMAP" id="MF_00658">
    <property type="entry name" value="23SrRNA_methyltr_H"/>
    <property type="match status" value="1"/>
</dbReference>
<name>A0A939HRG5_9PROT</name>
<keyword evidence="1 5" id="KW-0489">Methyltransferase</keyword>
<dbReference type="PANTHER" id="PTHR33603:SF1">
    <property type="entry name" value="RIBOSOMAL RNA LARGE SUBUNIT METHYLTRANSFERASE H"/>
    <property type="match status" value="1"/>
</dbReference>
<dbReference type="CDD" id="cd18081">
    <property type="entry name" value="RlmH-like"/>
    <property type="match status" value="1"/>
</dbReference>
<comment type="function">
    <text evidence="5">Specifically methylates the pseudouridine at position 1915 (m3Psi1915) in 23S rRNA.</text>
</comment>
<dbReference type="RefSeq" id="WP_207847308.1">
    <property type="nucleotide sequence ID" value="NZ_JAFVMH010000012.1"/>
</dbReference>
<dbReference type="GO" id="GO:0070038">
    <property type="term" value="F:rRNA (pseudouridine-N3-)-methyltransferase activity"/>
    <property type="evidence" value="ECO:0007669"/>
    <property type="project" value="UniProtKB-UniRule"/>
</dbReference>
<keyword evidence="5" id="KW-0963">Cytoplasm</keyword>
<dbReference type="SUPFAM" id="SSF75217">
    <property type="entry name" value="alpha/beta knot"/>
    <property type="match status" value="1"/>
</dbReference>
<dbReference type="PIRSF" id="PIRSF004505">
    <property type="entry name" value="MT_bac"/>
    <property type="match status" value="1"/>
</dbReference>
<evidence type="ECO:0000313" key="7">
    <source>
        <dbReference type="Proteomes" id="UP000664073"/>
    </source>
</evidence>
<dbReference type="InterPro" id="IPR029026">
    <property type="entry name" value="tRNA_m1G_MTases_N"/>
</dbReference>
<dbReference type="InterPro" id="IPR003742">
    <property type="entry name" value="RlmH-like"/>
</dbReference>
<feature type="binding site" evidence="5">
    <location>
        <position position="96"/>
    </location>
    <ligand>
        <name>S-adenosyl-L-methionine</name>
        <dbReference type="ChEBI" id="CHEBI:59789"/>
    </ligand>
</feature>
<dbReference type="InterPro" id="IPR029028">
    <property type="entry name" value="Alpha/beta_knot_MTases"/>
</dbReference>
<comment type="subcellular location">
    <subcellularLocation>
        <location evidence="5">Cytoplasm</location>
    </subcellularLocation>
</comment>
<evidence type="ECO:0000256" key="4">
    <source>
        <dbReference type="ARBA" id="ARBA00038303"/>
    </source>
</evidence>
<reference evidence="6" key="1">
    <citation type="submission" date="2021-03" db="EMBL/GenBank/DDBJ databases">
        <title>The complete genome sequence of Acetobacter sp. TBRC 12339.</title>
        <authorList>
            <person name="Charoenyingcharoen P."/>
            <person name="Yukphan P."/>
        </authorList>
    </citation>
    <scope>NUCLEOTIDE SEQUENCE</scope>
    <source>
        <strain evidence="6">TBRC 12339</strain>
    </source>
</reference>
<keyword evidence="3 5" id="KW-0949">S-adenosyl-L-methionine</keyword>
<evidence type="ECO:0000256" key="5">
    <source>
        <dbReference type="HAMAP-Rule" id="MF_00658"/>
    </source>
</evidence>
<proteinExistence type="inferred from homology"/>
<dbReference type="AlphaFoldDB" id="A0A939HRG5"/>
<organism evidence="6 7">
    <name type="scientific">Acetobacter garciniae</name>
    <dbReference type="NCBI Taxonomy" id="2817435"/>
    <lineage>
        <taxon>Bacteria</taxon>
        <taxon>Pseudomonadati</taxon>
        <taxon>Pseudomonadota</taxon>
        <taxon>Alphaproteobacteria</taxon>
        <taxon>Acetobacterales</taxon>
        <taxon>Acetobacteraceae</taxon>
        <taxon>Acetobacter</taxon>
    </lineage>
</organism>
<keyword evidence="5" id="KW-0698">rRNA processing</keyword>
<comment type="caution">
    <text evidence="6">The sequence shown here is derived from an EMBL/GenBank/DDBJ whole genome shotgun (WGS) entry which is preliminary data.</text>
</comment>
<feature type="binding site" evidence="5">
    <location>
        <begin position="115"/>
        <end position="120"/>
    </location>
    <ligand>
        <name>S-adenosyl-L-methionine</name>
        <dbReference type="ChEBI" id="CHEBI:59789"/>
    </ligand>
</feature>
<dbReference type="PANTHER" id="PTHR33603">
    <property type="entry name" value="METHYLTRANSFERASE"/>
    <property type="match status" value="1"/>
</dbReference>
<evidence type="ECO:0000313" key="6">
    <source>
        <dbReference type="EMBL" id="MBO1326539.1"/>
    </source>
</evidence>
<evidence type="ECO:0000256" key="3">
    <source>
        <dbReference type="ARBA" id="ARBA00022691"/>
    </source>
</evidence>
<feature type="binding site" evidence="5">
    <location>
        <position position="65"/>
    </location>
    <ligand>
        <name>S-adenosyl-L-methionine</name>
        <dbReference type="ChEBI" id="CHEBI:59789"/>
    </ligand>
</feature>
<dbReference type="EMBL" id="JAFVMH010000012">
    <property type="protein sequence ID" value="MBO1326539.1"/>
    <property type="molecule type" value="Genomic_DNA"/>
</dbReference>
<comment type="subunit">
    <text evidence="5">Homodimer.</text>
</comment>
<dbReference type="Pfam" id="PF02590">
    <property type="entry name" value="SPOUT_MTase"/>
    <property type="match status" value="1"/>
</dbReference>
<evidence type="ECO:0000256" key="2">
    <source>
        <dbReference type="ARBA" id="ARBA00022679"/>
    </source>
</evidence>
<sequence length="151" mass="16564">MRLVAIGRMKDKAELALVERYLKRLRPRLEIVELADGRGSPEEIKRREAQAILAAIPAQSFVIALDQDGQAHDSVAFAHAMQDWMAAGRAPCFIIGGAEGLDGAILDRADAAMSLGAMTWPHMLVRIMLVEQVYRAQAIVAGHPYHRAGRP</sequence>
<comment type="catalytic activity">
    <reaction evidence="5">
        <text>pseudouridine(1915) in 23S rRNA + S-adenosyl-L-methionine = N(3)-methylpseudouridine(1915) in 23S rRNA + S-adenosyl-L-homocysteine + H(+)</text>
        <dbReference type="Rhea" id="RHEA:42752"/>
        <dbReference type="Rhea" id="RHEA-COMP:10221"/>
        <dbReference type="Rhea" id="RHEA-COMP:10222"/>
        <dbReference type="ChEBI" id="CHEBI:15378"/>
        <dbReference type="ChEBI" id="CHEBI:57856"/>
        <dbReference type="ChEBI" id="CHEBI:59789"/>
        <dbReference type="ChEBI" id="CHEBI:65314"/>
        <dbReference type="ChEBI" id="CHEBI:74486"/>
        <dbReference type="EC" id="2.1.1.177"/>
    </reaction>
</comment>
<protein>
    <recommendedName>
        <fullName evidence="5">Ribosomal RNA large subunit methyltransferase H</fullName>
        <ecNumber evidence="5">2.1.1.177</ecNumber>
    </recommendedName>
    <alternativeName>
        <fullName evidence="5">23S rRNA (pseudouridine1915-N3)-methyltransferase</fullName>
    </alternativeName>
    <alternativeName>
        <fullName evidence="5">23S rRNA m3Psi1915 methyltransferase</fullName>
    </alternativeName>
    <alternativeName>
        <fullName evidence="5">rRNA (pseudouridine-N3-)-methyltransferase RlmH</fullName>
    </alternativeName>
</protein>
<comment type="similarity">
    <text evidence="4 5">Belongs to the RNA methyltransferase RlmH family.</text>
</comment>
<evidence type="ECO:0000256" key="1">
    <source>
        <dbReference type="ARBA" id="ARBA00022603"/>
    </source>
</evidence>